<evidence type="ECO:0000313" key="3">
    <source>
        <dbReference type="EMBL" id="OGN06270.1"/>
    </source>
</evidence>
<keyword evidence="2" id="KW-0472">Membrane</keyword>
<feature type="compositionally biased region" description="Low complexity" evidence="1">
    <location>
        <begin position="279"/>
        <end position="308"/>
    </location>
</feature>
<feature type="compositionally biased region" description="Low complexity" evidence="1">
    <location>
        <begin position="414"/>
        <end position="440"/>
    </location>
</feature>
<dbReference type="InterPro" id="IPR036116">
    <property type="entry name" value="FN3_sf"/>
</dbReference>
<feature type="transmembrane region" description="Helical" evidence="2">
    <location>
        <begin position="525"/>
        <end position="548"/>
    </location>
</feature>
<dbReference type="AlphaFoldDB" id="A0A1F8F115"/>
<organism evidence="3 4">
    <name type="scientific">Candidatus Yanofskybacteria bacterium RIFCSPHIGHO2_02_FULL_38_22b</name>
    <dbReference type="NCBI Taxonomy" id="1802673"/>
    <lineage>
        <taxon>Bacteria</taxon>
        <taxon>Candidatus Yanofskyibacteriota</taxon>
    </lineage>
</organism>
<proteinExistence type="predicted"/>
<name>A0A1F8F115_9BACT</name>
<dbReference type="Proteomes" id="UP000176834">
    <property type="component" value="Unassembled WGS sequence"/>
</dbReference>
<protein>
    <recommendedName>
        <fullName evidence="5">Fibronectin type-III domain-containing protein</fullName>
    </recommendedName>
</protein>
<reference evidence="3 4" key="1">
    <citation type="journal article" date="2016" name="Nat. Commun.">
        <title>Thousands of microbial genomes shed light on interconnected biogeochemical processes in an aquifer system.</title>
        <authorList>
            <person name="Anantharaman K."/>
            <person name="Brown C.T."/>
            <person name="Hug L.A."/>
            <person name="Sharon I."/>
            <person name="Castelle C.J."/>
            <person name="Probst A.J."/>
            <person name="Thomas B.C."/>
            <person name="Singh A."/>
            <person name="Wilkins M.J."/>
            <person name="Karaoz U."/>
            <person name="Brodie E.L."/>
            <person name="Williams K.H."/>
            <person name="Hubbard S.S."/>
            <person name="Banfield J.F."/>
        </authorList>
    </citation>
    <scope>NUCLEOTIDE SEQUENCE [LARGE SCALE GENOMIC DNA]</scope>
</reference>
<evidence type="ECO:0008006" key="5">
    <source>
        <dbReference type="Google" id="ProtNLM"/>
    </source>
</evidence>
<accession>A0A1F8F115</accession>
<keyword evidence="2" id="KW-1133">Transmembrane helix</keyword>
<evidence type="ECO:0000256" key="1">
    <source>
        <dbReference type="SAM" id="MobiDB-lite"/>
    </source>
</evidence>
<feature type="region of interest" description="Disordered" evidence="1">
    <location>
        <begin position="414"/>
        <end position="441"/>
    </location>
</feature>
<feature type="compositionally biased region" description="Polar residues" evidence="1">
    <location>
        <begin position="267"/>
        <end position="278"/>
    </location>
</feature>
<gene>
    <name evidence="3" type="ORF">A3B86_04085</name>
</gene>
<comment type="caution">
    <text evidence="3">The sequence shown here is derived from an EMBL/GenBank/DDBJ whole genome shotgun (WGS) entry which is preliminary data.</text>
</comment>
<evidence type="ECO:0000313" key="4">
    <source>
        <dbReference type="Proteomes" id="UP000176834"/>
    </source>
</evidence>
<dbReference type="SUPFAM" id="SSF49265">
    <property type="entry name" value="Fibronectin type III"/>
    <property type="match status" value="1"/>
</dbReference>
<evidence type="ECO:0000256" key="2">
    <source>
        <dbReference type="SAM" id="Phobius"/>
    </source>
</evidence>
<dbReference type="EMBL" id="MGJN01000020">
    <property type="protein sequence ID" value="OGN06270.1"/>
    <property type="molecule type" value="Genomic_DNA"/>
</dbReference>
<keyword evidence="2" id="KW-0812">Transmembrane</keyword>
<sequence length="566" mass="62037">MKKRLIIQSALLFLLPLFIFAQGVNYFEFNPDYFKTKSLNVSSGGLLYEIFLPANEFLGGADFWFDNAGSSGLAIFELRDQNNNLITSKNITIPHIDPVSGGQRVHVGWNSQVPVVSNDKYRIKISSALPQLQIYYADRIKFLGHNEPHISDYINGAAEVNGEEQQFSFKYALYESNESSVPLISNIAWAVISENQMRIDFNTNEPVDFRIEYGLSGQDYSQTTNWTGEYQFCSEGVATCNLFVNVIPNTAYQYTLTVNDSWGNQNQVNGTFESGQIQTPSPTGEPTLTLTPTPTTSLTPTPSDTTPPTSSPTPLPADNIPPAISNLRVVLLTDTSVEIAWTTNEVANSHLLISTPFLITITDKSDPTMELEHLLKINGGLGANVAYVATVTSIDQGSNKSQSKISFTTLPPIISSNLSSPTPEPSNQSNQQSNQVTPSSFTSGGLVQWDQSSGGGGGVARDGYRVDIFDQEGHLVKTVNVSAGSYDTGSLGLEKGDYNVIVYANKGEGVFEKIDQPVTLEVKSFWQRLLGFWPVLILALAGIGYVFWKNYKSKNKTSQNIKPVLP</sequence>
<feature type="region of interest" description="Disordered" evidence="1">
    <location>
        <begin position="267"/>
        <end position="319"/>
    </location>
</feature>